<dbReference type="EMBL" id="CAAHFH010000002">
    <property type="protein sequence ID" value="VGO21559.1"/>
    <property type="molecule type" value="Genomic_DNA"/>
</dbReference>
<dbReference type="Pfam" id="PF08455">
    <property type="entry name" value="SNF2_assoc"/>
    <property type="match status" value="1"/>
</dbReference>
<dbReference type="GO" id="GO:0005524">
    <property type="term" value="F:ATP binding"/>
    <property type="evidence" value="ECO:0007669"/>
    <property type="project" value="InterPro"/>
</dbReference>
<feature type="domain" description="Helicase ATP-binding" evidence="2">
    <location>
        <begin position="624"/>
        <end position="785"/>
    </location>
</feature>
<dbReference type="AlphaFoldDB" id="A0A6C2UNB9"/>
<dbReference type="Gene3D" id="3.40.50.10810">
    <property type="entry name" value="Tandem AAA-ATPase domain"/>
    <property type="match status" value="1"/>
</dbReference>
<evidence type="ECO:0000259" key="3">
    <source>
        <dbReference type="PROSITE" id="PS51194"/>
    </source>
</evidence>
<sequence>MHVPFTQKTLEDWAGKRTFRDGMTLFEKGKVDKATFDPPFVTGQLSIGIRGMRSKFEILKDGFVENHCPCRENREEGKICAHLVAIGLEAVRLYSDPMRVDKMAEEKRRADRLASFDDSAYHARDPNGVPAQLRITLKQSWRERLSSGEVPLRCAVTAVGTTYPLNEFPKKTPLALSQADDNLLFVLEDISEGPAKGKLTATLSDFINILELCGGTAIYEGGRDDYLMVDESITPTFVRMQLDEETGELVLSIHSCPAELKHEGTKDTKLSDLCALSEAGVEEPAFVVSGGNGWALQGGVFTKLEKVLPGPLRAIYDAPVRIPHNAVPSFMKKELPMLEKLMEVKSNITPDMMHLSLAKPRYRLVIDGTQSVLSATLYAEYGIVQLVAGRDEALGSFSIPAEDDLLEFQIRNMDAEKEALEVITEVGFRGHRGDMLRQIRGNREVLNFLGGGIPRLRRLGWRIDLDGMAGAFMDQAETTVPVVHVNSSASSGFFEVGYDYETTGGQSLDDADIQRAINMGEAFIEKKGRTILLDIDAIETAREVFSDCATGAGEKPGTFKMNDIHAAYVQSSLLSLDGVDLETAPEWTAKAEAQNRDSKVEPVPLGHLEDTLRDYQKDGVYWLRFLEKRGFCGILADEMGLGKTLQALTWLQLQRANGAAQGAPALIICPTSLVENWAEESEKFTPGLRVLKMHGADRHSLWADVADSDLVITSYALIRRDLDEYLKHTFSVAALDEAQHIKNRTTQNSTAVKKIQAHHKLVLTGTPIENGVADLWSIMDFLMPGYLGHYKAFRENYELPIQNGGPEAELAQIKLRRKLHPFLLRRLKKDVAKDLPDKIQRVAHCTLSGDQAKVYKQLLESAKRKINDLGGEQGFNKNRMEVLKVLLRLRQTCCHLDLLKLPNLKSEYPSAKLELFFELVNEALDAGHRILVFSQFTSMLSIIREELEARELKYCYLDGSTKDRQTRVRTFNSDRSIPLFLISLKAGGSGLNLTGADMVIHFDPWWNPAVEDQATDRAHRIGQKNTVYSVKLITKNTVEEKVLQMQQKKKSVIDATLEKDGDISSSLTWNDVQELLSV</sequence>
<dbReference type="PANTHER" id="PTHR10799">
    <property type="entry name" value="SNF2/RAD54 HELICASE FAMILY"/>
    <property type="match status" value="1"/>
</dbReference>
<feature type="domain" description="Helicase C-terminal" evidence="3">
    <location>
        <begin position="912"/>
        <end position="1061"/>
    </location>
</feature>
<accession>A0A6C2UNB9</accession>
<evidence type="ECO:0000313" key="4">
    <source>
        <dbReference type="EMBL" id="VGO21559.1"/>
    </source>
</evidence>
<name>A0A6C2UNB9_9BACT</name>
<dbReference type="Pfam" id="PF00176">
    <property type="entry name" value="SNF2-rel_dom"/>
    <property type="match status" value="1"/>
</dbReference>
<organism evidence="4 5">
    <name type="scientific">Pontiella sulfatireligans</name>
    <dbReference type="NCBI Taxonomy" id="2750658"/>
    <lineage>
        <taxon>Bacteria</taxon>
        <taxon>Pseudomonadati</taxon>
        <taxon>Kiritimatiellota</taxon>
        <taxon>Kiritimatiellia</taxon>
        <taxon>Kiritimatiellales</taxon>
        <taxon>Pontiellaceae</taxon>
        <taxon>Pontiella</taxon>
    </lineage>
</organism>
<dbReference type="Proteomes" id="UP000346198">
    <property type="component" value="Unassembled WGS sequence"/>
</dbReference>
<dbReference type="InterPro" id="IPR013663">
    <property type="entry name" value="Helicase_SWF/SNF/SWI_bac"/>
</dbReference>
<gene>
    <name evidence="4" type="primary">rapA_4</name>
    <name evidence="4" type="ORF">SCARR_03633</name>
</gene>
<dbReference type="RefSeq" id="WP_168433409.1">
    <property type="nucleotide sequence ID" value="NZ_CAAHFH010000002.1"/>
</dbReference>
<keyword evidence="1" id="KW-0378">Hydrolase</keyword>
<evidence type="ECO:0000313" key="5">
    <source>
        <dbReference type="Proteomes" id="UP000346198"/>
    </source>
</evidence>
<reference evidence="4 5" key="1">
    <citation type="submission" date="2019-04" db="EMBL/GenBank/DDBJ databases">
        <authorList>
            <person name="Van Vliet M D."/>
        </authorList>
    </citation>
    <scope>NUCLEOTIDE SEQUENCE [LARGE SCALE GENOMIC DNA]</scope>
    <source>
        <strain evidence="4 5">F21</strain>
    </source>
</reference>
<dbReference type="Pfam" id="PF00271">
    <property type="entry name" value="Helicase_C"/>
    <property type="match status" value="1"/>
</dbReference>
<keyword evidence="5" id="KW-1185">Reference proteome</keyword>
<dbReference type="SMART" id="SM00490">
    <property type="entry name" value="HELICc"/>
    <property type="match status" value="1"/>
</dbReference>
<dbReference type="InterPro" id="IPR038718">
    <property type="entry name" value="SNF2-like_sf"/>
</dbReference>
<dbReference type="PROSITE" id="PS51192">
    <property type="entry name" value="HELICASE_ATP_BIND_1"/>
    <property type="match status" value="1"/>
</dbReference>
<evidence type="ECO:0000256" key="1">
    <source>
        <dbReference type="ARBA" id="ARBA00022801"/>
    </source>
</evidence>
<evidence type="ECO:0000259" key="2">
    <source>
        <dbReference type="PROSITE" id="PS51192"/>
    </source>
</evidence>
<dbReference type="InterPro" id="IPR001650">
    <property type="entry name" value="Helicase_C-like"/>
</dbReference>
<dbReference type="Gene3D" id="3.40.50.300">
    <property type="entry name" value="P-loop containing nucleotide triphosphate hydrolases"/>
    <property type="match status" value="1"/>
</dbReference>
<dbReference type="CDD" id="cd18012">
    <property type="entry name" value="DEXQc_arch_SWI2_SNF2"/>
    <property type="match status" value="1"/>
</dbReference>
<dbReference type="SMART" id="SM00487">
    <property type="entry name" value="DEXDc"/>
    <property type="match status" value="1"/>
</dbReference>
<dbReference type="SUPFAM" id="SSF52540">
    <property type="entry name" value="P-loop containing nucleoside triphosphate hydrolases"/>
    <property type="match status" value="2"/>
</dbReference>
<dbReference type="InterPro" id="IPR014001">
    <property type="entry name" value="Helicase_ATP-bd"/>
</dbReference>
<protein>
    <submittedName>
        <fullName evidence="4">RNA polymerase-associated protein RapA</fullName>
    </submittedName>
</protein>
<dbReference type="InterPro" id="IPR000330">
    <property type="entry name" value="SNF2_N"/>
</dbReference>
<dbReference type="PROSITE" id="PS51194">
    <property type="entry name" value="HELICASE_CTER"/>
    <property type="match status" value="1"/>
</dbReference>
<dbReference type="InterPro" id="IPR049730">
    <property type="entry name" value="SNF2/RAD54-like_C"/>
</dbReference>
<dbReference type="CDD" id="cd18793">
    <property type="entry name" value="SF2_C_SNF"/>
    <property type="match status" value="1"/>
</dbReference>
<dbReference type="InterPro" id="IPR027417">
    <property type="entry name" value="P-loop_NTPase"/>
</dbReference>
<proteinExistence type="predicted"/>
<dbReference type="GO" id="GO:0016787">
    <property type="term" value="F:hydrolase activity"/>
    <property type="evidence" value="ECO:0007669"/>
    <property type="project" value="UniProtKB-KW"/>
</dbReference>